<comment type="caution">
    <text evidence="1">The sequence shown here is derived from an EMBL/GenBank/DDBJ whole genome shotgun (WGS) entry which is preliminary data.</text>
</comment>
<protein>
    <submittedName>
        <fullName evidence="1">Uncharacterized protein</fullName>
    </submittedName>
</protein>
<name>A0ABQ9I220_9NEOP</name>
<organism evidence="1 2">
    <name type="scientific">Dryococelus australis</name>
    <dbReference type="NCBI Taxonomy" id="614101"/>
    <lineage>
        <taxon>Eukaryota</taxon>
        <taxon>Metazoa</taxon>
        <taxon>Ecdysozoa</taxon>
        <taxon>Arthropoda</taxon>
        <taxon>Hexapoda</taxon>
        <taxon>Insecta</taxon>
        <taxon>Pterygota</taxon>
        <taxon>Neoptera</taxon>
        <taxon>Polyneoptera</taxon>
        <taxon>Phasmatodea</taxon>
        <taxon>Verophasmatodea</taxon>
        <taxon>Anareolatae</taxon>
        <taxon>Phasmatidae</taxon>
        <taxon>Eurycanthinae</taxon>
        <taxon>Dryococelus</taxon>
    </lineage>
</organism>
<dbReference type="Proteomes" id="UP001159363">
    <property type="component" value="Chromosome 3"/>
</dbReference>
<accession>A0ABQ9I220</accession>
<dbReference type="EMBL" id="JARBHB010000003">
    <property type="protein sequence ID" value="KAJ8890683.1"/>
    <property type="molecule type" value="Genomic_DNA"/>
</dbReference>
<reference evidence="1 2" key="1">
    <citation type="submission" date="2023-02" db="EMBL/GenBank/DDBJ databases">
        <title>LHISI_Scaffold_Assembly.</title>
        <authorList>
            <person name="Stuart O.P."/>
            <person name="Cleave R."/>
            <person name="Magrath M.J.L."/>
            <person name="Mikheyev A.S."/>
        </authorList>
    </citation>
    <scope>NUCLEOTIDE SEQUENCE [LARGE SCALE GENOMIC DNA]</scope>
    <source>
        <strain evidence="1">Daus_M_001</strain>
        <tissue evidence="1">Leg muscle</tissue>
    </source>
</reference>
<gene>
    <name evidence="1" type="ORF">PR048_010192</name>
</gene>
<keyword evidence="2" id="KW-1185">Reference proteome</keyword>
<evidence type="ECO:0000313" key="1">
    <source>
        <dbReference type="EMBL" id="KAJ8890683.1"/>
    </source>
</evidence>
<evidence type="ECO:0000313" key="2">
    <source>
        <dbReference type="Proteomes" id="UP001159363"/>
    </source>
</evidence>
<proteinExistence type="predicted"/>
<sequence>MKLISYQARCAVSVVAHNSGARALHYQRQKKILGKSPGKFTKRLEAQSICKVDSTSVKQDNVRMKIGLKPKKLFCKRKDVDTDYVVLIRWSCMKLKFKESIYRKRENGWKKGESD</sequence>